<keyword evidence="3" id="KW-1185">Reference proteome</keyword>
<accession>A0AA38UCD5</accession>
<gene>
    <name evidence="2" type="ORF">F5878DRAFT_632983</name>
</gene>
<feature type="chain" id="PRO_5041294562" evidence="1">
    <location>
        <begin position="27"/>
        <end position="286"/>
    </location>
</feature>
<feature type="signal peptide" evidence="1">
    <location>
        <begin position="1"/>
        <end position="26"/>
    </location>
</feature>
<organism evidence="2 3">
    <name type="scientific">Lentinula raphanica</name>
    <dbReference type="NCBI Taxonomy" id="153919"/>
    <lineage>
        <taxon>Eukaryota</taxon>
        <taxon>Fungi</taxon>
        <taxon>Dikarya</taxon>
        <taxon>Basidiomycota</taxon>
        <taxon>Agaricomycotina</taxon>
        <taxon>Agaricomycetes</taxon>
        <taxon>Agaricomycetidae</taxon>
        <taxon>Agaricales</taxon>
        <taxon>Marasmiineae</taxon>
        <taxon>Omphalotaceae</taxon>
        <taxon>Lentinula</taxon>
    </lineage>
</organism>
<protein>
    <submittedName>
        <fullName evidence="2">Uncharacterized protein</fullName>
    </submittedName>
</protein>
<evidence type="ECO:0000313" key="3">
    <source>
        <dbReference type="Proteomes" id="UP001163846"/>
    </source>
</evidence>
<dbReference type="EMBL" id="MU806721">
    <property type="protein sequence ID" value="KAJ3833327.1"/>
    <property type="molecule type" value="Genomic_DNA"/>
</dbReference>
<reference evidence="2" key="1">
    <citation type="submission" date="2022-08" db="EMBL/GenBank/DDBJ databases">
        <authorList>
            <consortium name="DOE Joint Genome Institute"/>
            <person name="Min B."/>
            <person name="Riley R."/>
            <person name="Sierra-Patev S."/>
            <person name="Naranjo-Ortiz M."/>
            <person name="Looney B."/>
            <person name="Konkel Z."/>
            <person name="Slot J.C."/>
            <person name="Sakamoto Y."/>
            <person name="Steenwyk J.L."/>
            <person name="Rokas A."/>
            <person name="Carro J."/>
            <person name="Camarero S."/>
            <person name="Ferreira P."/>
            <person name="Molpeceres G."/>
            <person name="Ruiz-Duenas F.J."/>
            <person name="Serrano A."/>
            <person name="Henrissat B."/>
            <person name="Drula E."/>
            <person name="Hughes K.W."/>
            <person name="Mata J.L."/>
            <person name="Ishikawa N.K."/>
            <person name="Vargas-Isla R."/>
            <person name="Ushijima S."/>
            <person name="Smith C.A."/>
            <person name="Ahrendt S."/>
            <person name="Andreopoulos W."/>
            <person name="He G."/>
            <person name="Labutti K."/>
            <person name="Lipzen A."/>
            <person name="Ng V."/>
            <person name="Sandor L."/>
            <person name="Barry K."/>
            <person name="Martinez A.T."/>
            <person name="Xiao Y."/>
            <person name="Gibbons J.G."/>
            <person name="Terashima K."/>
            <person name="Hibbett D.S."/>
            <person name="Grigoriev I.V."/>
        </authorList>
    </citation>
    <scope>NUCLEOTIDE SEQUENCE</scope>
    <source>
        <strain evidence="2">TFB9207</strain>
    </source>
</reference>
<keyword evidence="1" id="KW-0732">Signal</keyword>
<dbReference type="AlphaFoldDB" id="A0AA38UCD5"/>
<dbReference type="Proteomes" id="UP001163846">
    <property type="component" value="Unassembled WGS sequence"/>
</dbReference>
<proteinExistence type="predicted"/>
<sequence length="286" mass="32656">MPSISIYVRTISVALLLLASAVDITAAPVSATSPSQMPSTQHIERRVAKLDVKVYARRSDHGGNTGRITKTDKYRLRPGETVNICLDSVYLDVQREKPNAPKAPNLEHKFPKSEKWHVKPGRDRIPKEDPRKLYLGVIHFPNPDVKRSLLGLDVLNKAKRITGSLFTEVIESENSISPGPLESHETANLVIEKLRRWSNDPGVEMKFEEEEVVHPETKEKIKVWDAYFQSTKTLKSIARWDTSKLLESVPYPDLDKLELDWDKIAEEVEARLKEQYGPKEVKYEHE</sequence>
<evidence type="ECO:0000256" key="1">
    <source>
        <dbReference type="SAM" id="SignalP"/>
    </source>
</evidence>
<comment type="caution">
    <text evidence="2">The sequence shown here is derived from an EMBL/GenBank/DDBJ whole genome shotgun (WGS) entry which is preliminary data.</text>
</comment>
<name>A0AA38UCD5_9AGAR</name>
<evidence type="ECO:0000313" key="2">
    <source>
        <dbReference type="EMBL" id="KAJ3833327.1"/>
    </source>
</evidence>